<dbReference type="Pfam" id="PF22698">
    <property type="entry name" value="Semialdhyde_dhC_1"/>
    <property type="match status" value="1"/>
</dbReference>
<dbReference type="GO" id="GO:0003942">
    <property type="term" value="F:N-acetyl-gamma-glutamyl-phosphate reductase activity"/>
    <property type="evidence" value="ECO:0007669"/>
    <property type="project" value="InterPro"/>
</dbReference>
<dbReference type="InterPro" id="IPR036291">
    <property type="entry name" value="NAD(P)-bd_dom_sf"/>
</dbReference>
<gene>
    <name evidence="6" type="primary">lysY</name>
    <name evidence="8" type="ORF">F4Y42_03860</name>
</gene>
<keyword evidence="3 6" id="KW-0521">NADP</keyword>
<dbReference type="CDD" id="cd23939">
    <property type="entry name" value="AGPR_1_C_LysY"/>
    <property type="match status" value="1"/>
</dbReference>
<comment type="caution">
    <text evidence="6">Lacks conserved residue(s) required for the propagation of feature annotation.</text>
</comment>
<dbReference type="GO" id="GO:0019878">
    <property type="term" value="P:lysine biosynthetic process via aminoadipic acid"/>
    <property type="evidence" value="ECO:0007669"/>
    <property type="project" value="UniProtKB-UniRule"/>
</dbReference>
<evidence type="ECO:0000259" key="7">
    <source>
        <dbReference type="SMART" id="SM00859"/>
    </source>
</evidence>
<dbReference type="CDD" id="cd24151">
    <property type="entry name" value="AGPR_1_N_LysY"/>
    <property type="match status" value="1"/>
</dbReference>
<sequence>MQKGSVQIVGQAGSGSKLSVSILGASGYAGGELLRLLLDHPHVEIAQVTSERNAGSFVHFTHPNLRGRTRLKFVSAAELGPCDLLVLGLPHGGAMGRIDEFAGLANRIIDLSADFRLQDVQAYADWYGKEHSNPDWLKRFVYGLPELYRQQICGASYVSGVGCNATASVLAVWPLFAAGLADASRDLICEVKVGSSEGGNRAGDATHHPERARAMRSFAPTGHRHTAEILQALALTEAEDYSHVKAHMSATAVDNVRGVLATAHVFVKDGVSERDLWRAYRQTYRDEPFVRIVKEKTGIYRYPEPKILSGSNYADVGFELDERTGRVVALCAIDNLVKGAAGSALQSMNLMCGWEESMGLGFAGLHPV</sequence>
<dbReference type="HAMAP" id="MF_00150">
    <property type="entry name" value="ArgC_type1"/>
    <property type="match status" value="1"/>
</dbReference>
<dbReference type="SUPFAM" id="SSF51735">
    <property type="entry name" value="NAD(P)-binding Rossmann-fold domains"/>
    <property type="match status" value="1"/>
</dbReference>
<dbReference type="InterPro" id="IPR058924">
    <property type="entry name" value="AGPR_dimerisation_dom"/>
</dbReference>
<dbReference type="InterPro" id="IPR050085">
    <property type="entry name" value="AGPR"/>
</dbReference>
<dbReference type="PANTHER" id="PTHR32338">
    <property type="entry name" value="N-ACETYL-GAMMA-GLUTAMYL-PHOSPHATE REDUCTASE, CHLOROPLASTIC-RELATED-RELATED"/>
    <property type="match status" value="1"/>
</dbReference>
<evidence type="ECO:0000256" key="1">
    <source>
        <dbReference type="ARBA" id="ARBA00022490"/>
    </source>
</evidence>
<feature type="binding site" evidence="6">
    <location>
        <position position="335"/>
    </location>
    <ligand>
        <name>NADP(+)</name>
        <dbReference type="ChEBI" id="CHEBI:58349"/>
    </ligand>
</feature>
<keyword evidence="2 6" id="KW-0028">Amino-acid biosynthesis</keyword>
<dbReference type="HAMAP" id="MF_02083">
    <property type="entry name" value="LysY"/>
    <property type="match status" value="1"/>
</dbReference>
<keyword evidence="4 6" id="KW-0560">Oxidoreductase</keyword>
<dbReference type="GO" id="GO:0043870">
    <property type="term" value="F:N-acetyl-gamma-aminoadipyl-phosphate reductase activity"/>
    <property type="evidence" value="ECO:0007669"/>
    <property type="project" value="RHEA"/>
</dbReference>
<dbReference type="GO" id="GO:0006526">
    <property type="term" value="P:L-arginine biosynthetic process"/>
    <property type="evidence" value="ECO:0007669"/>
    <property type="project" value="InterPro"/>
</dbReference>
<comment type="caution">
    <text evidence="8">The sequence shown here is derived from an EMBL/GenBank/DDBJ whole genome shotgun (WGS) entry which is preliminary data.</text>
</comment>
<dbReference type="InterPro" id="IPR037535">
    <property type="entry name" value="LysY"/>
</dbReference>
<dbReference type="GO" id="GO:0070401">
    <property type="term" value="F:NADP+ binding"/>
    <property type="evidence" value="ECO:0007669"/>
    <property type="project" value="InterPro"/>
</dbReference>
<evidence type="ECO:0000313" key="8">
    <source>
        <dbReference type="EMBL" id="MXY92565.1"/>
    </source>
</evidence>
<comment type="subcellular location">
    <subcellularLocation>
        <location evidence="6">Cytoplasm</location>
    </subcellularLocation>
</comment>
<comment type="pathway">
    <text evidence="6">Amino-acid biosynthesis; L-lysine biosynthesis via AAA pathway; L-lysine from L-alpha-aminoadipate (Thermus route): step 3/5.</text>
</comment>
<evidence type="ECO:0000256" key="3">
    <source>
        <dbReference type="ARBA" id="ARBA00022857"/>
    </source>
</evidence>
<evidence type="ECO:0000256" key="5">
    <source>
        <dbReference type="ARBA" id="ARBA00023154"/>
    </source>
</evidence>
<comment type="catalytic activity">
    <reaction evidence="6">
        <text>[amino-group carrier protein]-C-terminal-N-(1-carboxy-5-oxopentan-1-yl)-L-glutamine + phosphate + NADP(+) = [amino-group carrier protein]-C-terminal-N-(1-carboxy-5-phosphooxy-5-oxopentan-1-yl)-L-glutamine + NADPH + H(+)</text>
        <dbReference type="Rhea" id="RHEA:41948"/>
        <dbReference type="Rhea" id="RHEA-COMP:9712"/>
        <dbReference type="Rhea" id="RHEA-COMP:9714"/>
        <dbReference type="ChEBI" id="CHEBI:15378"/>
        <dbReference type="ChEBI" id="CHEBI:43474"/>
        <dbReference type="ChEBI" id="CHEBI:57783"/>
        <dbReference type="ChEBI" id="CHEBI:58349"/>
        <dbReference type="ChEBI" id="CHEBI:78499"/>
        <dbReference type="ChEBI" id="CHEBI:78501"/>
        <dbReference type="EC" id="1.2.1.103"/>
    </reaction>
</comment>
<dbReference type="SUPFAM" id="SSF55347">
    <property type="entry name" value="Glyceraldehyde-3-phosphate dehydrogenase-like, C-terminal domain"/>
    <property type="match status" value="1"/>
</dbReference>
<dbReference type="InterPro" id="IPR000534">
    <property type="entry name" value="Semialdehyde_DH_NAD-bd"/>
</dbReference>
<dbReference type="GO" id="GO:0005737">
    <property type="term" value="C:cytoplasm"/>
    <property type="evidence" value="ECO:0007669"/>
    <property type="project" value="UniProtKB-SubCell"/>
</dbReference>
<accession>A0A6B0YQY6</accession>
<dbReference type="UniPathway" id="UPA00033">
    <property type="reaction ID" value="UER00037"/>
</dbReference>
<feature type="binding site" evidence="6">
    <location>
        <begin position="26"/>
        <end position="29"/>
    </location>
    <ligand>
        <name>NADP(+)</name>
        <dbReference type="ChEBI" id="CHEBI:58349"/>
    </ligand>
</feature>
<dbReference type="Gene3D" id="3.30.360.10">
    <property type="entry name" value="Dihydrodipicolinate Reductase, domain 2"/>
    <property type="match status" value="1"/>
</dbReference>
<comment type="similarity">
    <text evidence="6">Belongs to the NAGSA dehydrogenase family. Type 1 subfamily. LysY sub-subfamily.</text>
</comment>
<dbReference type="Gene3D" id="3.40.50.720">
    <property type="entry name" value="NAD(P)-binding Rossmann-like Domain"/>
    <property type="match status" value="1"/>
</dbReference>
<reference evidence="8" key="1">
    <citation type="submission" date="2019-09" db="EMBL/GenBank/DDBJ databases">
        <title>Characterisation of the sponge microbiome using genome-centric metagenomics.</title>
        <authorList>
            <person name="Engelberts J.P."/>
            <person name="Robbins S.J."/>
            <person name="De Goeij J.M."/>
            <person name="Aranda M."/>
            <person name="Bell S.C."/>
            <person name="Webster N.S."/>
        </authorList>
    </citation>
    <scope>NUCLEOTIDE SEQUENCE</scope>
    <source>
        <strain evidence="8">SB0664_bin_27</strain>
    </source>
</reference>
<dbReference type="EMBL" id="VXRG01000036">
    <property type="protein sequence ID" value="MXY92565.1"/>
    <property type="molecule type" value="Genomic_DNA"/>
</dbReference>
<dbReference type="InterPro" id="IPR000706">
    <property type="entry name" value="AGPR_type-1"/>
</dbReference>
<protein>
    <recommendedName>
        <fullName evidence="6">Putative [LysW]-L-2-aminoadipate 6-phosphate reductase</fullName>
        <ecNumber evidence="6">1.2.1.103</ecNumber>
    </recommendedName>
</protein>
<proteinExistence type="inferred from homology"/>
<organism evidence="8">
    <name type="scientific">Caldilineaceae bacterium SB0664_bin_27</name>
    <dbReference type="NCBI Taxonomy" id="2605260"/>
    <lineage>
        <taxon>Bacteria</taxon>
        <taxon>Bacillati</taxon>
        <taxon>Chloroflexota</taxon>
        <taxon>Caldilineae</taxon>
        <taxon>Caldilineales</taxon>
        <taxon>Caldilineaceae</taxon>
    </lineage>
</organism>
<dbReference type="GO" id="GO:0051287">
    <property type="term" value="F:NAD binding"/>
    <property type="evidence" value="ECO:0007669"/>
    <property type="project" value="InterPro"/>
</dbReference>
<dbReference type="AlphaFoldDB" id="A0A6B0YQY6"/>
<evidence type="ECO:0000256" key="6">
    <source>
        <dbReference type="HAMAP-Rule" id="MF_02083"/>
    </source>
</evidence>
<dbReference type="SMART" id="SM00859">
    <property type="entry name" value="Semialdhyde_dh"/>
    <property type="match status" value="1"/>
</dbReference>
<evidence type="ECO:0000256" key="4">
    <source>
        <dbReference type="ARBA" id="ARBA00023002"/>
    </source>
</evidence>
<dbReference type="NCBIfam" id="TIGR01850">
    <property type="entry name" value="argC"/>
    <property type="match status" value="1"/>
</dbReference>
<feature type="active site" evidence="6">
    <location>
        <position position="163"/>
    </location>
</feature>
<dbReference type="Pfam" id="PF01118">
    <property type="entry name" value="Semialdhyde_dh"/>
    <property type="match status" value="1"/>
</dbReference>
<feature type="domain" description="Semialdehyde dehydrogenase NAD-binding" evidence="7">
    <location>
        <begin position="19"/>
        <end position="155"/>
    </location>
</feature>
<name>A0A6B0YQY6_9CHLR</name>
<keyword evidence="1 6" id="KW-0963">Cytoplasm</keyword>
<evidence type="ECO:0000256" key="2">
    <source>
        <dbReference type="ARBA" id="ARBA00022605"/>
    </source>
</evidence>
<keyword evidence="5 6" id="KW-0457">Lysine biosynthesis</keyword>
<comment type="function">
    <text evidence="6">Catalyzes the NADPH-dependent reduction of [LysW]-aminoadipate 6-phosphate to yield [LysW]-aminoadipate 6-semialdehyde.</text>
</comment>
<dbReference type="EC" id="1.2.1.103" evidence="6"/>
<dbReference type="PANTHER" id="PTHR32338:SF11">
    <property type="entry name" value="[LYSW]-L-2-AMINOADIPATE_[LYSW]-L-GLUTAMATE PHOSPHATE REDUCTASE-RELATED"/>
    <property type="match status" value="1"/>
</dbReference>